<dbReference type="InterPro" id="IPR044855">
    <property type="entry name" value="CoA-Trfase_III_dom3_sf"/>
</dbReference>
<reference evidence="2 4" key="2">
    <citation type="submission" date="2018-03" db="EMBL/GenBank/DDBJ databases">
        <title>Genomic Encyclopedia of Archaeal and Bacterial Type Strains, Phase II (KMG-II): from individual species to whole genera.</title>
        <authorList>
            <person name="Goeker M."/>
        </authorList>
    </citation>
    <scope>NUCLEOTIDE SEQUENCE [LARGE SCALE GENOMIC DNA]</scope>
    <source>
        <strain evidence="2 4">DSM 25227</strain>
    </source>
</reference>
<evidence type="ECO:0000313" key="5">
    <source>
        <dbReference type="Proteomes" id="UP000251571"/>
    </source>
</evidence>
<dbReference type="GO" id="GO:0008410">
    <property type="term" value="F:CoA-transferase activity"/>
    <property type="evidence" value="ECO:0007669"/>
    <property type="project" value="TreeGrafter"/>
</dbReference>
<reference evidence="3 5" key="1">
    <citation type="submission" date="2016-10" db="EMBL/GenBank/DDBJ databases">
        <authorList>
            <person name="Cai Z."/>
        </authorList>
    </citation>
    <scope>NUCLEOTIDE SEQUENCE [LARGE SCALE GENOMIC DNA]</scope>
    <source>
        <strain evidence="3 5">DSM 25227</strain>
    </source>
</reference>
<dbReference type="AlphaFoldDB" id="A0A2Y9AND4"/>
<keyword evidence="4" id="KW-1185">Reference proteome</keyword>
<dbReference type="Pfam" id="PF02515">
    <property type="entry name" value="CoA_transf_3"/>
    <property type="match status" value="1"/>
</dbReference>
<dbReference type="EMBL" id="QGDJ01000004">
    <property type="protein sequence ID" value="PWJ19218.1"/>
    <property type="molecule type" value="Genomic_DNA"/>
</dbReference>
<dbReference type="EMBL" id="UETC01000004">
    <property type="protein sequence ID" value="SSA45880.1"/>
    <property type="molecule type" value="Genomic_DNA"/>
</dbReference>
<gene>
    <name evidence="2" type="ORF">BCF38_104151</name>
    <name evidence="3" type="ORF">SAMN05421539_104151</name>
</gene>
<evidence type="ECO:0000313" key="3">
    <source>
        <dbReference type="EMBL" id="SSA45880.1"/>
    </source>
</evidence>
<keyword evidence="1 3" id="KW-0808">Transferase</keyword>
<dbReference type="PANTHER" id="PTHR48207">
    <property type="entry name" value="SUCCINATE--HYDROXYMETHYLGLUTARATE COA-TRANSFERASE"/>
    <property type="match status" value="1"/>
</dbReference>
<protein>
    <submittedName>
        <fullName evidence="3">Itaconate CoA-transferase</fullName>
    </submittedName>
</protein>
<sequence>MRPLEGITVLALEHAVAAPYCTRQLADRGARVIKLERPGTGDFARGYDRRARGLSSHFVWTNRGKESLALDLKHPEAARVLTRLVEKADVIVQNLAPGAAARLGLSWETLHARHPGLILCDISGYGPESERKAYDLLVQAEAGLLSITGTPEVPSKAGISAADIAAGSFALQAILTALIQKGRTGEGAHLEISMLHALAEWMGYPMYYALDGAPPPARAGAAHPTIFPYGPFRAADGEVILGLQNDREWRNFCATVLRRPDLADDPRFDGNAARAENAGALRAEIEAVFAAFPCVEVMARLDAAGIGNARLNEMADLWAHPALAGLWSEIASPAGPLPALRPPGLPHPAMGAVPALGQHSRAILEECGTPEPVIADLARSGAVTFGEE</sequence>
<evidence type="ECO:0000313" key="2">
    <source>
        <dbReference type="EMBL" id="PWJ19218.1"/>
    </source>
</evidence>
<dbReference type="RefSeq" id="WP_109564324.1">
    <property type="nucleotide sequence ID" value="NZ_QGDJ01000004.1"/>
</dbReference>
<evidence type="ECO:0000313" key="4">
    <source>
        <dbReference type="Proteomes" id="UP000245839"/>
    </source>
</evidence>
<dbReference type="InterPro" id="IPR023606">
    <property type="entry name" value="CoA-Trfase_III_dom_1_sf"/>
</dbReference>
<name>A0A2Y9AND4_9RHOB</name>
<dbReference type="PANTHER" id="PTHR48207:SF3">
    <property type="entry name" value="SUCCINATE--HYDROXYMETHYLGLUTARATE COA-TRANSFERASE"/>
    <property type="match status" value="1"/>
</dbReference>
<dbReference type="Gene3D" id="3.30.1540.10">
    <property type="entry name" value="formyl-coa transferase, domain 3"/>
    <property type="match status" value="1"/>
</dbReference>
<accession>A0A2Y9AND4</accession>
<evidence type="ECO:0000256" key="1">
    <source>
        <dbReference type="ARBA" id="ARBA00022679"/>
    </source>
</evidence>
<dbReference type="InterPro" id="IPR003673">
    <property type="entry name" value="CoA-Trfase_fam_III"/>
</dbReference>
<dbReference type="SUPFAM" id="SSF89796">
    <property type="entry name" value="CoA-transferase family III (CaiB/BaiF)"/>
    <property type="match status" value="1"/>
</dbReference>
<dbReference type="InterPro" id="IPR050483">
    <property type="entry name" value="CoA-transferase_III_domain"/>
</dbReference>
<dbReference type="Proteomes" id="UP000251571">
    <property type="component" value="Unassembled WGS sequence"/>
</dbReference>
<dbReference type="Gene3D" id="3.40.50.10540">
    <property type="entry name" value="Crotonobetainyl-coa:carnitine coa-transferase, domain 1"/>
    <property type="match status" value="1"/>
</dbReference>
<dbReference type="Proteomes" id="UP000245839">
    <property type="component" value="Unassembled WGS sequence"/>
</dbReference>
<dbReference type="OrthoDB" id="7208981at2"/>
<proteinExistence type="predicted"/>
<organism evidence="3 5">
    <name type="scientific">Jannaschia seohaensis</name>
    <dbReference type="NCBI Taxonomy" id="475081"/>
    <lineage>
        <taxon>Bacteria</taxon>
        <taxon>Pseudomonadati</taxon>
        <taxon>Pseudomonadota</taxon>
        <taxon>Alphaproteobacteria</taxon>
        <taxon>Rhodobacterales</taxon>
        <taxon>Roseobacteraceae</taxon>
        <taxon>Jannaschia</taxon>
    </lineage>
</organism>